<evidence type="ECO:0000256" key="7">
    <source>
        <dbReference type="ARBA" id="ARBA00023242"/>
    </source>
</evidence>
<feature type="region of interest" description="Disordered" evidence="8">
    <location>
        <begin position="357"/>
        <end position="388"/>
    </location>
</feature>
<evidence type="ECO:0000256" key="6">
    <source>
        <dbReference type="ARBA" id="ARBA00023212"/>
    </source>
</evidence>
<feature type="region of interest" description="Disordered" evidence="8">
    <location>
        <begin position="696"/>
        <end position="732"/>
    </location>
</feature>
<feature type="compositionally biased region" description="Basic residues" evidence="8">
    <location>
        <begin position="157"/>
        <end position="166"/>
    </location>
</feature>
<feature type="compositionally biased region" description="Basic and acidic residues" evidence="8">
    <location>
        <begin position="953"/>
        <end position="965"/>
    </location>
</feature>
<proteinExistence type="inferred from homology"/>
<dbReference type="AlphaFoldDB" id="A0A4Q1BU29"/>
<feature type="compositionally biased region" description="Polar residues" evidence="8">
    <location>
        <begin position="208"/>
        <end position="218"/>
    </location>
</feature>
<feature type="region of interest" description="Disordered" evidence="8">
    <location>
        <begin position="781"/>
        <end position="847"/>
    </location>
</feature>
<gene>
    <name evidence="10" type="ORF">M231_01228</name>
</gene>
<keyword evidence="7" id="KW-0539">Nucleus</keyword>
<dbReference type="Gene3D" id="6.10.250.2990">
    <property type="match status" value="1"/>
</dbReference>
<evidence type="ECO:0000259" key="9">
    <source>
        <dbReference type="Pfam" id="PF03941"/>
    </source>
</evidence>
<dbReference type="OrthoDB" id="6123at2759"/>
<evidence type="ECO:0000256" key="1">
    <source>
        <dbReference type="ARBA" id="ARBA00004123"/>
    </source>
</evidence>
<feature type="region of interest" description="Disordered" evidence="8">
    <location>
        <begin position="99"/>
        <end position="218"/>
    </location>
</feature>
<sequence>MSQSTTVFMPTMDDYAFNLRQGLRDAAVASLSSLEEMITDLGYGWLDGYMESIMDRGSSRVPIAELIKTPSRTHATLKKTRAATAAATNRTEKIKGLNLRIEQGSPSSRNPSSRQPLSPLAPRSLNIAPSSPLVFSPVSKVSKGSKSKSKKTEKPPAKKKGRQPKKKLVEETVGEEPEEMDVEEASTSQRSVITSVPSQPPLEAETATPVSLSQTVQSPVKTIPTTTIVNQTIPPPLETEIEEPDTDEIIPITSDHAVRPASPSPVPEVAAAVPKDTLPSSQDIPMAAEMIIAPVTTFPRPSAISAPPAMAPVPARIPQVRSSWLNKALGGAAPLDAGPLRKSIAPSRPTQVDFATLRKSLAQPSGLKRKSSEGLPEEHEDKRPDKILKIDTPFTPAVSSIQSNAFVSETHTEASMKVSFGLASGSVPKDKPIFPRATMMLPPIADDTTAPDLRKSLVASSQAQNSQRGDINKVTKALDELREKALAKEQAKQKLALGPKTPGAASTSGTGFLRGLGSLGVGLSKSFGLGGKVAEDEAMRLQRELEEERQAELEAQEELKRLIGEVQSSETPRAQPVKVVEDGDPVLSSDPADMEVDEEEAEEAEESMMVDIGHSPVRKETQVPQKEMTSTTPPCSPPKISIAVPSQIPRASSPKKVPVLSQHTHFHHTRSSPIKEQSEREDDLIELDQDISPALEFDTAEPLEVSQYTKSQIRPPSAMSTSSTVPSASSLTTSTMLAHGNMIADKTLGIKPNVGQVKSVQAAATAAKKDKETLEKKAQWKLQQEQRKAEMAKRRAEEDRVRAEEERKAKIAELEEKRKQRAELERRKVEREERLAQAAKDKALREEKEAVAIRAAKAAEEEARRKRLALLTKSQSNTNLSTLTKSQSNTNIKKIAAPAAVPPPKSKEPFKPTKSTLVSSTSTSNLSTISKLGPSGGFRTVDTDKTNQTVQIEKYERSDKVEKQPNPRPLGPPSRPSTQPTQNRPIQPSTILQQSRIALQNQLEEVQSEDIVLPDIASEYSDSEDEDREPTFQRPAWAESPALKQALEAQAARNPDDLFGAIRPVSMEELFKVRTGKFRARTSSANWNGGDRLTRAEEVEYARRMGFKSVGGREGSGAGQTGN</sequence>
<dbReference type="Pfam" id="PF03941">
    <property type="entry name" value="INCENP_ARK-bind"/>
    <property type="match status" value="1"/>
</dbReference>
<evidence type="ECO:0000256" key="8">
    <source>
        <dbReference type="SAM" id="MobiDB-lite"/>
    </source>
</evidence>
<feature type="compositionally biased region" description="Pro residues" evidence="8">
    <location>
        <begin position="966"/>
        <end position="975"/>
    </location>
</feature>
<dbReference type="EMBL" id="SDIL01000008">
    <property type="protein sequence ID" value="RXK41520.1"/>
    <property type="molecule type" value="Genomic_DNA"/>
</dbReference>
<keyword evidence="11" id="KW-1185">Reference proteome</keyword>
<name>A0A4Q1BU29_TREME</name>
<accession>A0A4Q1BU29</accession>
<keyword evidence="5" id="KW-0159">Chromosome partition</keyword>
<feature type="compositionally biased region" description="Basic and acidic residues" evidence="8">
    <location>
        <begin position="370"/>
        <end position="388"/>
    </location>
</feature>
<feature type="region of interest" description="Disordered" evidence="8">
    <location>
        <begin position="870"/>
        <end position="986"/>
    </location>
</feature>
<evidence type="ECO:0000256" key="3">
    <source>
        <dbReference type="ARBA" id="ARBA00010042"/>
    </source>
</evidence>
<dbReference type="STRING" id="5217.A0A4Q1BU29"/>
<feature type="compositionally biased region" description="Polar residues" evidence="8">
    <location>
        <begin position="622"/>
        <end position="633"/>
    </location>
</feature>
<feature type="compositionally biased region" description="Low complexity" evidence="8">
    <location>
        <begin position="715"/>
        <end position="732"/>
    </location>
</feature>
<keyword evidence="6" id="KW-0206">Cytoskeleton</keyword>
<evidence type="ECO:0000256" key="2">
    <source>
        <dbReference type="ARBA" id="ARBA00004186"/>
    </source>
</evidence>
<organism evidence="10 11">
    <name type="scientific">Tremella mesenterica</name>
    <name type="common">Jelly fungus</name>
    <dbReference type="NCBI Taxonomy" id="5217"/>
    <lineage>
        <taxon>Eukaryota</taxon>
        <taxon>Fungi</taxon>
        <taxon>Dikarya</taxon>
        <taxon>Basidiomycota</taxon>
        <taxon>Agaricomycotina</taxon>
        <taxon>Tremellomycetes</taxon>
        <taxon>Tremellales</taxon>
        <taxon>Tremellaceae</taxon>
        <taxon>Tremella</taxon>
    </lineage>
</organism>
<dbReference type="GO" id="GO:0005819">
    <property type="term" value="C:spindle"/>
    <property type="evidence" value="ECO:0007669"/>
    <property type="project" value="UniProtKB-SubCell"/>
</dbReference>
<feature type="region of interest" description="Disordered" evidence="8">
    <location>
        <begin position="1013"/>
        <end position="1039"/>
    </location>
</feature>
<feature type="compositionally biased region" description="Polar residues" evidence="8">
    <location>
        <begin position="872"/>
        <end position="892"/>
    </location>
</feature>
<dbReference type="InterPro" id="IPR005635">
    <property type="entry name" value="Inner_centromere_prot_ARK-bd"/>
</dbReference>
<comment type="caution">
    <text evidence="10">The sequence shown here is derived from an EMBL/GenBank/DDBJ whole genome shotgun (WGS) entry which is preliminary data.</text>
</comment>
<feature type="compositionally biased region" description="Acidic residues" evidence="8">
    <location>
        <begin position="592"/>
        <end position="608"/>
    </location>
</feature>
<dbReference type="PANTHER" id="PTHR13142:SF1">
    <property type="entry name" value="INNER CENTROMERE PROTEIN"/>
    <property type="match status" value="1"/>
</dbReference>
<comment type="subcellular location">
    <subcellularLocation>
        <location evidence="2">Cytoplasm</location>
        <location evidence="2">Cytoskeleton</location>
        <location evidence="2">Spindle</location>
    </subcellularLocation>
    <subcellularLocation>
        <location evidence="1">Nucleus</location>
    </subcellularLocation>
</comment>
<dbReference type="GO" id="GO:0007059">
    <property type="term" value="P:chromosome segregation"/>
    <property type="evidence" value="ECO:0007669"/>
    <property type="project" value="UniProtKB-KW"/>
</dbReference>
<dbReference type="Proteomes" id="UP000289152">
    <property type="component" value="Unassembled WGS sequence"/>
</dbReference>
<dbReference type="VEuPathDB" id="FungiDB:TREMEDRAFT_33225"/>
<keyword evidence="4" id="KW-0963">Cytoplasm</keyword>
<protein>
    <recommendedName>
        <fullName evidence="9">Inner centromere protein ARK-binding domain-containing protein</fullName>
    </recommendedName>
</protein>
<evidence type="ECO:0000256" key="4">
    <source>
        <dbReference type="ARBA" id="ARBA00022490"/>
    </source>
</evidence>
<dbReference type="GO" id="GO:0005634">
    <property type="term" value="C:nucleus"/>
    <property type="evidence" value="ECO:0007669"/>
    <property type="project" value="UniProtKB-SubCell"/>
</dbReference>
<feature type="compositionally biased region" description="Polar residues" evidence="8">
    <location>
        <begin position="185"/>
        <end position="197"/>
    </location>
</feature>
<feature type="region of interest" description="Disordered" evidence="8">
    <location>
        <begin position="491"/>
        <end position="510"/>
    </location>
</feature>
<evidence type="ECO:0000313" key="11">
    <source>
        <dbReference type="Proteomes" id="UP000289152"/>
    </source>
</evidence>
<evidence type="ECO:0000313" key="10">
    <source>
        <dbReference type="EMBL" id="RXK41520.1"/>
    </source>
</evidence>
<evidence type="ECO:0000256" key="5">
    <source>
        <dbReference type="ARBA" id="ARBA00022829"/>
    </source>
</evidence>
<reference evidence="10 11" key="1">
    <citation type="submission" date="2016-06" db="EMBL/GenBank/DDBJ databases">
        <title>Evolution of pathogenesis and genome organization in the Tremellales.</title>
        <authorList>
            <person name="Cuomo C."/>
            <person name="Litvintseva A."/>
            <person name="Heitman J."/>
            <person name="Chen Y."/>
            <person name="Sun S."/>
            <person name="Springer D."/>
            <person name="Dromer F."/>
            <person name="Young S."/>
            <person name="Zeng Q."/>
            <person name="Chapman S."/>
            <person name="Gujja S."/>
            <person name="Saif S."/>
            <person name="Birren B."/>
        </authorList>
    </citation>
    <scope>NUCLEOTIDE SEQUENCE [LARGE SCALE GENOMIC DNA]</scope>
    <source>
        <strain evidence="10 11">ATCC 28783</strain>
    </source>
</reference>
<feature type="region of interest" description="Disordered" evidence="8">
    <location>
        <begin position="563"/>
        <end position="682"/>
    </location>
</feature>
<dbReference type="PANTHER" id="PTHR13142">
    <property type="entry name" value="INNER CENTROMERE PROTEIN"/>
    <property type="match status" value="1"/>
</dbReference>
<dbReference type="InParanoid" id="A0A4Q1BU29"/>
<feature type="compositionally biased region" description="Low complexity" evidence="8">
    <location>
        <begin position="105"/>
        <end position="120"/>
    </location>
</feature>
<comment type="similarity">
    <text evidence="3">Belongs to the INCENP family.</text>
</comment>
<feature type="domain" description="Inner centromere protein ARK-binding" evidence="9">
    <location>
        <begin position="1015"/>
        <end position="1071"/>
    </location>
</feature>
<feature type="compositionally biased region" description="Acidic residues" evidence="8">
    <location>
        <begin position="172"/>
        <end position="184"/>
    </location>
</feature>
<feature type="compositionally biased region" description="Low complexity" evidence="8">
    <location>
        <begin position="912"/>
        <end position="932"/>
    </location>
</feature>